<comment type="function">
    <text evidence="8 9">Intramembrane glycolipid transporter that operates in the biosynthetic pathway of dolichol-linked oligosaccharides, the glycan precursors employed in protein asparagine (N)-glycosylation. The sequential addition of sugars to dolichol pyrophosphate produces dolichol-linked oligosaccharides containing fourteen sugars, including two GlcNAcs, nine mannoses and three glucoses. Once assembled, the oligosaccharide is transferred from the lipid to nascent proteins by oligosaccharyltransferases. The assembly of dolichol-linked oligosaccharides begins on the cytosolic side of the endoplasmic reticulum membrane and finishes in its lumen. RFT1 could mediate the translocation of the cytosolically oriented intermediate DolPP-GlcNAc2Man5, produced by ALG11, into the ER lumen where dolichol-linked oligosaccharides assembly continues. However, the intramembrane lipid transporter activity could not be confirmed in vitro.</text>
</comment>
<evidence type="ECO:0000256" key="2">
    <source>
        <dbReference type="ARBA" id="ARBA00004922"/>
    </source>
</evidence>
<sequence>MTAERDQSVLASSARSASYNMVLQVMFRVLTFMLNAFIIKYGYVHEDMLGVVNVRLMLLYSTILFIAREAFRRACLSQSSKHYWPQVINLLWCSLPLGVVCATILSYVWIALLSQPDPNIVPHYNTSVLVFAFSAVIELVAEPFWVVGQAMLFVRLKVVIEGIAIGIRCSLTVFFLIINPQIGITAFCIAQIVYSYVCVFLYFLYFSNYATFLAKKDDSFPIKAARDFFPRHLPDKPWTSPELARLTWSFFKQGFLKQLLTEGERYVMTLLNVLSFSGQGIYDAVNNLGALAARFIFLPIEESGYIFFSQTLKRGHSFKQQDKDSIQLASKVLQALLKFVVLVGSIILIFGFAYSYLLLDLYAGPVLSSPPGPKLLRWFCVYVLLLAINGTTECFVFAAMSQQEVDRYNTKMLGFSIVFLTSSWYLTKTIGSVGFILANCLNMLARIIHSIYFITKFYSGSSIRPLRGLFPSVYVLITLAFSWLITTMSELKYRQKTWSDRLTHIGIGGACLLGVLIVIVFTEAQLVSFIKEQWKERRKAKEEEKKKRSKLIEQEEEDEGERHEDERIPGKEKVQ</sequence>
<feature type="transmembrane region" description="Helical" evidence="9">
    <location>
        <begin position="466"/>
        <end position="485"/>
    </location>
</feature>
<dbReference type="InParanoid" id="A0A7M7RGH2"/>
<dbReference type="Pfam" id="PF04506">
    <property type="entry name" value="Rft-1"/>
    <property type="match status" value="1"/>
</dbReference>
<feature type="transmembrane region" description="Helical" evidence="9">
    <location>
        <begin position="335"/>
        <end position="356"/>
    </location>
</feature>
<keyword evidence="6 9" id="KW-1133">Transmembrane helix</keyword>
<feature type="transmembrane region" description="Helical" evidence="9">
    <location>
        <begin position="87"/>
        <end position="112"/>
    </location>
</feature>
<dbReference type="FunCoup" id="A0A7M7RGH2">
    <property type="interactions" value="2071"/>
</dbReference>
<feature type="transmembrane region" description="Helical" evidence="9">
    <location>
        <begin position="505"/>
        <end position="530"/>
    </location>
</feature>
<evidence type="ECO:0000256" key="4">
    <source>
        <dbReference type="ARBA" id="ARBA00022692"/>
    </source>
</evidence>
<keyword evidence="4 9" id="KW-0812">Transmembrane</keyword>
<feature type="transmembrane region" description="Helical" evidence="9">
    <location>
        <begin position="376"/>
        <end position="398"/>
    </location>
</feature>
<evidence type="ECO:0000256" key="9">
    <source>
        <dbReference type="RuleBase" id="RU365067"/>
    </source>
</evidence>
<dbReference type="CTD" id="91869"/>
<accession>A0A7M7RGH2</accession>
<dbReference type="EnsemblMetazoa" id="XM_786582">
    <property type="protein sequence ID" value="XP_791675"/>
    <property type="gene ID" value="LOC586818"/>
</dbReference>
<feature type="region of interest" description="Disordered" evidence="10">
    <location>
        <begin position="536"/>
        <end position="575"/>
    </location>
</feature>
<dbReference type="OMA" id="WPGKLFG"/>
<dbReference type="RefSeq" id="XP_011674796.1">
    <property type="nucleotide sequence ID" value="XM_011676494.2"/>
</dbReference>
<keyword evidence="7 9" id="KW-0472">Membrane</keyword>
<reference evidence="11" key="2">
    <citation type="submission" date="2021-01" db="UniProtKB">
        <authorList>
            <consortium name="EnsemblMetazoa"/>
        </authorList>
    </citation>
    <scope>IDENTIFICATION</scope>
</reference>
<evidence type="ECO:0000256" key="10">
    <source>
        <dbReference type="SAM" id="MobiDB-lite"/>
    </source>
</evidence>
<dbReference type="PANTHER" id="PTHR13117">
    <property type="entry name" value="ENDOPLASMIC RETICULUM MULTISPAN TRANSMEMBRANE PROTEIN-RELATED"/>
    <property type="match status" value="1"/>
</dbReference>
<dbReference type="GO" id="GO:0005789">
    <property type="term" value="C:endoplasmic reticulum membrane"/>
    <property type="evidence" value="ECO:0000318"/>
    <property type="project" value="GO_Central"/>
</dbReference>
<comment type="similarity">
    <text evidence="3 9">Belongs to the RFT1 family.</text>
</comment>
<feature type="transmembrane region" description="Helical" evidence="9">
    <location>
        <begin position="158"/>
        <end position="178"/>
    </location>
</feature>
<evidence type="ECO:0000256" key="3">
    <source>
        <dbReference type="ARBA" id="ARBA00010288"/>
    </source>
</evidence>
<proteinExistence type="inferred from homology"/>
<evidence type="ECO:0000256" key="7">
    <source>
        <dbReference type="ARBA" id="ARBA00023136"/>
    </source>
</evidence>
<dbReference type="RefSeq" id="XP_791675.3">
    <property type="nucleotide sequence ID" value="XM_786582.5"/>
</dbReference>
<dbReference type="GO" id="GO:0034203">
    <property type="term" value="P:glycolipid translocation"/>
    <property type="evidence" value="ECO:0000318"/>
    <property type="project" value="GO_Central"/>
</dbReference>
<name>A0A7M7RGH2_STRPU</name>
<feature type="transmembrane region" description="Helical" evidence="9">
    <location>
        <begin position="410"/>
        <end position="427"/>
    </location>
</feature>
<comment type="pathway">
    <text evidence="2">Protein modification; protein glycosylation.</text>
</comment>
<dbReference type="GO" id="GO:0006488">
    <property type="term" value="P:dolichol-linked oligosaccharide biosynthetic process"/>
    <property type="evidence" value="ECO:0007669"/>
    <property type="project" value="InterPro"/>
</dbReference>
<dbReference type="InterPro" id="IPR007594">
    <property type="entry name" value="RFT1"/>
</dbReference>
<dbReference type="OrthoDB" id="9979195at2759"/>
<protein>
    <recommendedName>
        <fullName evidence="9">Protein RFT1 homolog</fullName>
    </recommendedName>
</protein>
<evidence type="ECO:0000313" key="12">
    <source>
        <dbReference type="Proteomes" id="UP000007110"/>
    </source>
</evidence>
<organism evidence="11 12">
    <name type="scientific">Strongylocentrotus purpuratus</name>
    <name type="common">Purple sea urchin</name>
    <dbReference type="NCBI Taxonomy" id="7668"/>
    <lineage>
        <taxon>Eukaryota</taxon>
        <taxon>Metazoa</taxon>
        <taxon>Echinodermata</taxon>
        <taxon>Eleutherozoa</taxon>
        <taxon>Echinozoa</taxon>
        <taxon>Echinoidea</taxon>
        <taxon>Euechinoidea</taxon>
        <taxon>Echinacea</taxon>
        <taxon>Camarodonta</taxon>
        <taxon>Echinidea</taxon>
        <taxon>Strongylocentrotidae</taxon>
        <taxon>Strongylocentrotus</taxon>
    </lineage>
</organism>
<comment type="subcellular location">
    <subcellularLocation>
        <location evidence="1 9">Endoplasmic reticulum membrane</location>
        <topology evidence="1 9">Multi-pass membrane protein</topology>
    </subcellularLocation>
</comment>
<feature type="transmembrane region" description="Helical" evidence="9">
    <location>
        <begin position="21"/>
        <end position="43"/>
    </location>
</feature>
<dbReference type="Proteomes" id="UP000007110">
    <property type="component" value="Unassembled WGS sequence"/>
</dbReference>
<keyword evidence="12" id="KW-1185">Reference proteome</keyword>
<dbReference type="GeneID" id="586818"/>
<evidence type="ECO:0000256" key="8">
    <source>
        <dbReference type="ARBA" id="ARBA00045912"/>
    </source>
</evidence>
<feature type="compositionally biased region" description="Basic and acidic residues" evidence="10">
    <location>
        <begin position="560"/>
        <end position="575"/>
    </location>
</feature>
<dbReference type="PANTHER" id="PTHR13117:SF5">
    <property type="entry name" value="PROTEIN RFT1 HOMOLOG"/>
    <property type="match status" value="1"/>
</dbReference>
<keyword evidence="5" id="KW-0256">Endoplasmic reticulum</keyword>
<dbReference type="KEGG" id="spu:586818"/>
<reference evidence="12" key="1">
    <citation type="submission" date="2015-02" db="EMBL/GenBank/DDBJ databases">
        <title>Genome sequencing for Strongylocentrotus purpuratus.</title>
        <authorList>
            <person name="Murali S."/>
            <person name="Liu Y."/>
            <person name="Vee V."/>
            <person name="English A."/>
            <person name="Wang M."/>
            <person name="Skinner E."/>
            <person name="Han Y."/>
            <person name="Muzny D.M."/>
            <person name="Worley K.C."/>
            <person name="Gibbs R.A."/>
        </authorList>
    </citation>
    <scope>NUCLEOTIDE SEQUENCE</scope>
</reference>
<feature type="transmembrane region" description="Helical" evidence="9">
    <location>
        <begin position="49"/>
        <end position="67"/>
    </location>
</feature>
<feature type="transmembrane region" description="Helical" evidence="9">
    <location>
        <begin position="184"/>
        <end position="206"/>
    </location>
</feature>
<dbReference type="EnsemblMetazoa" id="XM_011676494">
    <property type="protein sequence ID" value="XP_011674796"/>
    <property type="gene ID" value="LOC586818"/>
</dbReference>
<evidence type="ECO:0000256" key="6">
    <source>
        <dbReference type="ARBA" id="ARBA00022989"/>
    </source>
</evidence>
<feature type="transmembrane region" description="Helical" evidence="9">
    <location>
        <begin position="124"/>
        <end position="146"/>
    </location>
</feature>
<feature type="compositionally biased region" description="Basic and acidic residues" evidence="10">
    <location>
        <begin position="536"/>
        <end position="553"/>
    </location>
</feature>
<evidence type="ECO:0000256" key="5">
    <source>
        <dbReference type="ARBA" id="ARBA00022824"/>
    </source>
</evidence>
<dbReference type="AlphaFoldDB" id="A0A7M7RGH2"/>
<evidence type="ECO:0000256" key="1">
    <source>
        <dbReference type="ARBA" id="ARBA00004477"/>
    </source>
</evidence>
<evidence type="ECO:0000313" key="11">
    <source>
        <dbReference type="EnsemblMetazoa" id="XP_791675"/>
    </source>
</evidence>